<dbReference type="Proteomes" id="UP001213042">
    <property type="component" value="Unassembled WGS sequence"/>
</dbReference>
<name>A0AAW6EAR8_9FIRM</name>
<gene>
    <name evidence="3" type="ORF">PNW00_07170</name>
</gene>
<feature type="region of interest" description="Disordered" evidence="2">
    <location>
        <begin position="208"/>
        <end position="274"/>
    </location>
</feature>
<reference evidence="3" key="1">
    <citation type="submission" date="2023-01" db="EMBL/GenBank/DDBJ databases">
        <title>Human gut microbiome strain richness.</title>
        <authorList>
            <person name="Chen-Liaw A."/>
        </authorList>
    </citation>
    <scope>NUCLEOTIDE SEQUENCE</scope>
    <source>
        <strain evidence="3">D43st1_D9_D43t1_170807</strain>
    </source>
</reference>
<dbReference type="AlphaFoldDB" id="A0AAW6EAR8"/>
<evidence type="ECO:0000313" key="3">
    <source>
        <dbReference type="EMBL" id="MDB8750225.1"/>
    </source>
</evidence>
<organism evidence="3 4">
    <name type="scientific">Ruminococcus bicirculans</name>
    <name type="common">ex Wegman et al. 2014</name>
    <dbReference type="NCBI Taxonomy" id="1160721"/>
    <lineage>
        <taxon>Bacteria</taxon>
        <taxon>Bacillati</taxon>
        <taxon>Bacillota</taxon>
        <taxon>Clostridia</taxon>
        <taxon>Eubacteriales</taxon>
        <taxon>Oscillospiraceae</taxon>
        <taxon>Ruminococcus</taxon>
    </lineage>
</organism>
<evidence type="ECO:0000256" key="1">
    <source>
        <dbReference type="SAM" id="Coils"/>
    </source>
</evidence>
<dbReference type="RefSeq" id="WP_195221158.1">
    <property type="nucleotide sequence ID" value="NZ_JADMWL010000011.1"/>
</dbReference>
<comment type="caution">
    <text evidence="3">The sequence shown here is derived from an EMBL/GenBank/DDBJ whole genome shotgun (WGS) entry which is preliminary data.</text>
</comment>
<accession>A0AAW6EAR8</accession>
<dbReference type="EMBL" id="JAQMLU010000010">
    <property type="protein sequence ID" value="MDB8750225.1"/>
    <property type="molecule type" value="Genomic_DNA"/>
</dbReference>
<evidence type="ECO:0000256" key="2">
    <source>
        <dbReference type="SAM" id="MobiDB-lite"/>
    </source>
</evidence>
<proteinExistence type="predicted"/>
<feature type="coiled-coil region" evidence="1">
    <location>
        <begin position="354"/>
        <end position="416"/>
    </location>
</feature>
<protein>
    <submittedName>
        <fullName evidence="3">Uncharacterized protein</fullName>
    </submittedName>
</protein>
<feature type="compositionally biased region" description="Polar residues" evidence="2">
    <location>
        <begin position="216"/>
        <end position="225"/>
    </location>
</feature>
<evidence type="ECO:0000313" key="4">
    <source>
        <dbReference type="Proteomes" id="UP001213042"/>
    </source>
</evidence>
<keyword evidence="1" id="KW-0175">Coiled coil</keyword>
<sequence>MDNATKIKDELDVLCTEYKNNKSQLSVEKTKRVSNLLIELTYCKDSDISDVAFQLSRFSADVAKMYFESITIIRKAPIELIDEILKALISTIKDPSRTQFYVNKFVYAVIVITKNYTDKAIESNELPFIVAFVADFALRSPANKKKMIKLVNNTSGKIYLLDYSKTDKSQIESIWKITNNIYSELESNIIKALIGDWAAKYGFNTTKKSEKPQVKENVTSQNSEHSPQEDKQAPVSTAKPIAPDSSSQKSLPQEKKTQSIEAVKTTNDDKISKSENAKVLPAMNNVTTSDKVENKQDNVAEVMAKKLYNSIRRDMTNEKNALVSAFADMLTPVSKAFESVQGEISKSRVLGAENVVLKRQTEELKQQLAETRSQLQSANQSLIAEKENNKELKNQITDLENKKSDLDQKLNEAYTINSRESSLEAEKVRSELKKAFAFLYEDWLEYEFSDVSEENYESLQAIIKKTFRALERNGIDFKGEK</sequence>